<dbReference type="GeneID" id="39582777"/>
<accession>A0A3N2PV12</accession>
<gene>
    <name evidence="1" type="ORF">SODALDRAFT_360677</name>
</gene>
<evidence type="ECO:0000313" key="1">
    <source>
        <dbReference type="EMBL" id="ROT38318.1"/>
    </source>
</evidence>
<dbReference type="EMBL" id="ML119056">
    <property type="protein sequence ID" value="ROT38318.1"/>
    <property type="molecule type" value="Genomic_DNA"/>
</dbReference>
<sequence>MISCLRKSTHPDQKALAALDLRFNAPRIFHAWFSIKISDLPFRPTNIFASPPEIDMRYVRSSHVSQPGTGGEVPLVALPDKSVFQWTIAKERIFLALGFDVVPPPTISTTRNESLDKRGDGVFLRVARTPIQPTSLVLGSTLGLLLARLTKGVSIWCPKLGSVAQRRPFLSILTRLILPAQPDKRIVGEDNNFLPAVSGLARYTSLSTALYANGPRMAGGDSPSVAQHALSMAVALCRSA</sequence>
<protein>
    <submittedName>
        <fullName evidence="1">Uncharacterized protein</fullName>
    </submittedName>
</protein>
<dbReference type="Proteomes" id="UP000272025">
    <property type="component" value="Unassembled WGS sequence"/>
</dbReference>
<name>A0A3N2PV12_SODAK</name>
<dbReference type="AlphaFoldDB" id="A0A3N2PV12"/>
<organism evidence="1 2">
    <name type="scientific">Sodiomyces alkalinus (strain CBS 110278 / VKM F-3762 / F11)</name>
    <name type="common">Alkaliphilic filamentous fungus</name>
    <dbReference type="NCBI Taxonomy" id="1314773"/>
    <lineage>
        <taxon>Eukaryota</taxon>
        <taxon>Fungi</taxon>
        <taxon>Dikarya</taxon>
        <taxon>Ascomycota</taxon>
        <taxon>Pezizomycotina</taxon>
        <taxon>Sordariomycetes</taxon>
        <taxon>Hypocreomycetidae</taxon>
        <taxon>Glomerellales</taxon>
        <taxon>Plectosphaerellaceae</taxon>
        <taxon>Sodiomyces</taxon>
    </lineage>
</organism>
<dbReference type="RefSeq" id="XP_028466124.1">
    <property type="nucleotide sequence ID" value="XM_028614299.1"/>
</dbReference>
<evidence type="ECO:0000313" key="2">
    <source>
        <dbReference type="Proteomes" id="UP000272025"/>
    </source>
</evidence>
<proteinExistence type="predicted"/>
<keyword evidence="2" id="KW-1185">Reference proteome</keyword>
<reference evidence="1 2" key="1">
    <citation type="journal article" date="2018" name="Mol. Ecol.">
        <title>The obligate alkalophilic soda-lake fungus Sodiomyces alkalinus has shifted to a protein diet.</title>
        <authorList>
            <person name="Grum-Grzhimaylo A.A."/>
            <person name="Falkoski D.L."/>
            <person name="van den Heuvel J."/>
            <person name="Valero-Jimenez C.A."/>
            <person name="Min B."/>
            <person name="Choi I.G."/>
            <person name="Lipzen A."/>
            <person name="Daum C.G."/>
            <person name="Aanen D.K."/>
            <person name="Tsang A."/>
            <person name="Henrissat B."/>
            <person name="Bilanenko E.N."/>
            <person name="de Vries R.P."/>
            <person name="van Kan J.A.L."/>
            <person name="Grigoriev I.V."/>
            <person name="Debets A.J.M."/>
        </authorList>
    </citation>
    <scope>NUCLEOTIDE SEQUENCE [LARGE SCALE GENOMIC DNA]</scope>
    <source>
        <strain evidence="1 2">F11</strain>
    </source>
</reference>